<evidence type="ECO:0000256" key="9">
    <source>
        <dbReference type="ARBA" id="ARBA00022960"/>
    </source>
</evidence>
<evidence type="ECO:0000256" key="12">
    <source>
        <dbReference type="ARBA" id="ARBA00023316"/>
    </source>
</evidence>
<dbReference type="InterPro" id="IPR004101">
    <property type="entry name" value="Mur_ligase_C"/>
</dbReference>
<dbReference type="GO" id="GO:0071555">
    <property type="term" value="P:cell wall organization"/>
    <property type="evidence" value="ECO:0007669"/>
    <property type="project" value="UniProtKB-KW"/>
</dbReference>
<dbReference type="GO" id="GO:0051301">
    <property type="term" value="P:cell division"/>
    <property type="evidence" value="ECO:0007669"/>
    <property type="project" value="UniProtKB-KW"/>
</dbReference>
<keyword evidence="9 14" id="KW-0133">Cell shape</keyword>
<comment type="function">
    <text evidence="14">Cell wall formation.</text>
</comment>
<keyword evidence="11 14" id="KW-0131">Cell cycle</keyword>
<dbReference type="Pfam" id="PF02875">
    <property type="entry name" value="Mur_ligase_C"/>
    <property type="match status" value="1"/>
</dbReference>
<keyword evidence="10 14" id="KW-0573">Peptidoglycan synthesis</keyword>
<dbReference type="SUPFAM" id="SSF53244">
    <property type="entry name" value="MurD-like peptide ligases, peptide-binding domain"/>
    <property type="match status" value="1"/>
</dbReference>
<dbReference type="STRING" id="1401685.P857_902"/>
<dbReference type="EC" id="6.3.2.8" evidence="3 14"/>
<dbReference type="SUPFAM" id="SSF51984">
    <property type="entry name" value="MurCD N-terminal domain"/>
    <property type="match status" value="1"/>
</dbReference>
<evidence type="ECO:0000256" key="6">
    <source>
        <dbReference type="ARBA" id="ARBA00022618"/>
    </source>
</evidence>
<comment type="similarity">
    <text evidence="14">Belongs to the MurCDEF family.</text>
</comment>
<name>W2V0X2_9RICK</name>
<dbReference type="Gene3D" id="3.40.1190.10">
    <property type="entry name" value="Mur-like, catalytic domain"/>
    <property type="match status" value="1"/>
</dbReference>
<dbReference type="Pfam" id="PF01225">
    <property type="entry name" value="Mur_ligase"/>
    <property type="match status" value="1"/>
</dbReference>
<dbReference type="InterPro" id="IPR036565">
    <property type="entry name" value="Mur-like_cat_sf"/>
</dbReference>
<evidence type="ECO:0000256" key="10">
    <source>
        <dbReference type="ARBA" id="ARBA00022984"/>
    </source>
</evidence>
<evidence type="ECO:0000313" key="19">
    <source>
        <dbReference type="Proteomes" id="UP000018951"/>
    </source>
</evidence>
<dbReference type="UniPathway" id="UPA00219"/>
<feature type="domain" description="Mur ligase N-terminal catalytic" evidence="15">
    <location>
        <begin position="10"/>
        <end position="105"/>
    </location>
</feature>
<keyword evidence="6 14" id="KW-0132">Cell division</keyword>
<keyword evidence="5 14" id="KW-0436">Ligase</keyword>
<evidence type="ECO:0000256" key="13">
    <source>
        <dbReference type="ARBA" id="ARBA00047833"/>
    </source>
</evidence>
<dbReference type="InterPro" id="IPR013221">
    <property type="entry name" value="Mur_ligase_cen"/>
</dbReference>
<keyword evidence="19" id="KW-1185">Reference proteome</keyword>
<evidence type="ECO:0000256" key="3">
    <source>
        <dbReference type="ARBA" id="ARBA00012211"/>
    </source>
</evidence>
<keyword evidence="7 14" id="KW-0547">Nucleotide-binding</keyword>
<comment type="caution">
    <text evidence="18">The sequence shown here is derived from an EMBL/GenBank/DDBJ whole genome shotgun (WGS) entry which is preliminary data.</text>
</comment>
<dbReference type="InterPro" id="IPR036615">
    <property type="entry name" value="Mur_ligase_C_dom_sf"/>
</dbReference>
<comment type="pathway">
    <text evidence="2 14">Cell wall biogenesis; peptidoglycan biosynthesis.</text>
</comment>
<dbReference type="PATRIC" id="fig|1401685.3.peg.135"/>
<dbReference type="InterPro" id="IPR000713">
    <property type="entry name" value="Mur_ligase_N"/>
</dbReference>
<evidence type="ECO:0000256" key="11">
    <source>
        <dbReference type="ARBA" id="ARBA00023306"/>
    </source>
</evidence>
<evidence type="ECO:0000259" key="15">
    <source>
        <dbReference type="Pfam" id="PF01225"/>
    </source>
</evidence>
<organism evidence="18 19">
    <name type="scientific">Candidatus Xenolissoclinum pacificiensis L6</name>
    <dbReference type="NCBI Taxonomy" id="1401685"/>
    <lineage>
        <taxon>Bacteria</taxon>
        <taxon>Pseudomonadati</taxon>
        <taxon>Pseudomonadota</taxon>
        <taxon>Alphaproteobacteria</taxon>
        <taxon>Rickettsiales</taxon>
        <taxon>Anaplasmataceae</taxon>
        <taxon>Candidatus Xenolissoclinum</taxon>
    </lineage>
</organism>
<comment type="catalytic activity">
    <reaction evidence="13 14">
        <text>UDP-N-acetyl-alpha-D-muramate + L-alanine + ATP = UDP-N-acetyl-alpha-D-muramoyl-L-alanine + ADP + phosphate + H(+)</text>
        <dbReference type="Rhea" id="RHEA:23372"/>
        <dbReference type="ChEBI" id="CHEBI:15378"/>
        <dbReference type="ChEBI" id="CHEBI:30616"/>
        <dbReference type="ChEBI" id="CHEBI:43474"/>
        <dbReference type="ChEBI" id="CHEBI:57972"/>
        <dbReference type="ChEBI" id="CHEBI:70757"/>
        <dbReference type="ChEBI" id="CHEBI:83898"/>
        <dbReference type="ChEBI" id="CHEBI:456216"/>
        <dbReference type="EC" id="6.3.2.8"/>
    </reaction>
</comment>
<reference evidence="18 19" key="1">
    <citation type="journal article" date="2013" name="PLoS ONE">
        <title>Bacterial endosymbiosis in a chordate host: long-term co-evolution and conservation of secondary metabolism.</title>
        <authorList>
            <person name="Kwan J.C."/>
            <person name="Schmidt E.W."/>
        </authorList>
    </citation>
    <scope>NUCLEOTIDE SEQUENCE [LARGE SCALE GENOMIC DNA]</scope>
    <source>
        <strain evidence="19">L6</strain>
    </source>
</reference>
<dbReference type="InterPro" id="IPR005758">
    <property type="entry name" value="UDP-N-AcMur_Ala_ligase_MurC"/>
</dbReference>
<dbReference type="SUPFAM" id="SSF53623">
    <property type="entry name" value="MurD-like peptide ligases, catalytic domain"/>
    <property type="match status" value="1"/>
</dbReference>
<feature type="binding site" evidence="14">
    <location>
        <begin position="112"/>
        <end position="118"/>
    </location>
    <ligand>
        <name>ATP</name>
        <dbReference type="ChEBI" id="CHEBI:30616"/>
    </ligand>
</feature>
<evidence type="ECO:0000259" key="17">
    <source>
        <dbReference type="Pfam" id="PF08245"/>
    </source>
</evidence>
<dbReference type="AlphaFoldDB" id="W2V0X2"/>
<dbReference type="HAMAP" id="MF_00046">
    <property type="entry name" value="MurC"/>
    <property type="match status" value="1"/>
</dbReference>
<keyword evidence="12 14" id="KW-0961">Cell wall biogenesis/degradation</keyword>
<sequence length="453" mass="50738">MLDKSKEYFIVGIGGIGMSAIARLFHSRGYGVSGSDSNHNAIIDELIKSGIRVYIGQKVDNIQGSDILIRSTAIPDSNPEIIEAKRLGKEVLFRKEALAMILKDYDTVAVTGSHGKTTVTTLLESILNCGNLTANVLCGGIIKKYNSNCVIAPTQKMVVEADESDGTFTYIPKRVSITTNIDREHLDYYKTFDNLLSQFQKFINDTDSIRIVNSDDVLLREICERLNYRNIITYSLDGVADYIAKNIIIDKDGSRFDVYSAKGDVYYSGIRLAVPGEHNISNAMATIAFAHNFSIPEIDLRESLKNFENAKRRFEKVGSVNGVDIVDDYAHSPEEIEASIKMASSMSYKRIISIIQPHRYSRVREFFEEYRKVCMLSDVTILCPVFPAGESRLLGYDSSDIISGVQNKNLLLAESEDKLYQVIRDVYREGDLLLFMGAGNITHYAKNMSELIK</sequence>
<evidence type="ECO:0000313" key="18">
    <source>
        <dbReference type="EMBL" id="ETO91730.1"/>
    </source>
</evidence>
<evidence type="ECO:0000256" key="5">
    <source>
        <dbReference type="ARBA" id="ARBA00022598"/>
    </source>
</evidence>
<dbReference type="GO" id="GO:0009252">
    <property type="term" value="P:peptidoglycan biosynthetic process"/>
    <property type="evidence" value="ECO:0007669"/>
    <property type="project" value="UniProtKB-UniRule"/>
</dbReference>
<dbReference type="Pfam" id="PF08245">
    <property type="entry name" value="Mur_ligase_M"/>
    <property type="match status" value="1"/>
</dbReference>
<dbReference type="GO" id="GO:0005737">
    <property type="term" value="C:cytoplasm"/>
    <property type="evidence" value="ECO:0007669"/>
    <property type="project" value="UniProtKB-SubCell"/>
</dbReference>
<evidence type="ECO:0000256" key="1">
    <source>
        <dbReference type="ARBA" id="ARBA00004496"/>
    </source>
</evidence>
<gene>
    <name evidence="14 18" type="primary">murC</name>
    <name evidence="18" type="ORF">P857_902</name>
</gene>
<dbReference type="PANTHER" id="PTHR43445:SF3">
    <property type="entry name" value="UDP-N-ACETYLMURAMATE--L-ALANINE LIGASE"/>
    <property type="match status" value="1"/>
</dbReference>
<evidence type="ECO:0000256" key="2">
    <source>
        <dbReference type="ARBA" id="ARBA00004752"/>
    </source>
</evidence>
<evidence type="ECO:0000256" key="7">
    <source>
        <dbReference type="ARBA" id="ARBA00022741"/>
    </source>
</evidence>
<keyword evidence="8 14" id="KW-0067">ATP-binding</keyword>
<comment type="subcellular location">
    <subcellularLocation>
        <location evidence="1 14">Cytoplasm</location>
    </subcellularLocation>
</comment>
<dbReference type="GO" id="GO:0008763">
    <property type="term" value="F:UDP-N-acetylmuramate-L-alanine ligase activity"/>
    <property type="evidence" value="ECO:0007669"/>
    <property type="project" value="UniProtKB-UniRule"/>
</dbReference>
<feature type="domain" description="Mur ligase C-terminal" evidence="16">
    <location>
        <begin position="312"/>
        <end position="439"/>
    </location>
</feature>
<dbReference type="Gene3D" id="3.90.190.20">
    <property type="entry name" value="Mur ligase, C-terminal domain"/>
    <property type="match status" value="1"/>
</dbReference>
<evidence type="ECO:0000256" key="14">
    <source>
        <dbReference type="HAMAP-Rule" id="MF_00046"/>
    </source>
</evidence>
<dbReference type="GO" id="GO:0008360">
    <property type="term" value="P:regulation of cell shape"/>
    <property type="evidence" value="ECO:0007669"/>
    <property type="project" value="UniProtKB-KW"/>
</dbReference>
<feature type="domain" description="Mur ligase central" evidence="17">
    <location>
        <begin position="110"/>
        <end position="289"/>
    </location>
</feature>
<dbReference type="InterPro" id="IPR050061">
    <property type="entry name" value="MurCDEF_pg_biosynth"/>
</dbReference>
<dbReference type="Gene3D" id="3.40.50.720">
    <property type="entry name" value="NAD(P)-binding Rossmann-like Domain"/>
    <property type="match status" value="1"/>
</dbReference>
<evidence type="ECO:0000256" key="8">
    <source>
        <dbReference type="ARBA" id="ARBA00022840"/>
    </source>
</evidence>
<dbReference type="EMBL" id="AXCJ01000001">
    <property type="protein sequence ID" value="ETO91730.1"/>
    <property type="molecule type" value="Genomic_DNA"/>
</dbReference>
<dbReference type="NCBIfam" id="TIGR01082">
    <property type="entry name" value="murC"/>
    <property type="match status" value="1"/>
</dbReference>
<evidence type="ECO:0000256" key="4">
    <source>
        <dbReference type="ARBA" id="ARBA00022490"/>
    </source>
</evidence>
<keyword evidence="4 14" id="KW-0963">Cytoplasm</keyword>
<protein>
    <recommendedName>
        <fullName evidence="3 14">UDP-N-acetylmuramate--L-alanine ligase</fullName>
        <ecNumber evidence="3 14">6.3.2.8</ecNumber>
    </recommendedName>
    <alternativeName>
        <fullName evidence="14">UDP-N-acetylmuramoyl-L-alanine synthetase</fullName>
    </alternativeName>
</protein>
<proteinExistence type="inferred from homology"/>
<evidence type="ECO:0000259" key="16">
    <source>
        <dbReference type="Pfam" id="PF02875"/>
    </source>
</evidence>
<dbReference type="GO" id="GO:0005524">
    <property type="term" value="F:ATP binding"/>
    <property type="evidence" value="ECO:0007669"/>
    <property type="project" value="UniProtKB-UniRule"/>
</dbReference>
<accession>W2V0X2</accession>
<dbReference type="PANTHER" id="PTHR43445">
    <property type="entry name" value="UDP-N-ACETYLMURAMATE--L-ALANINE LIGASE-RELATED"/>
    <property type="match status" value="1"/>
</dbReference>
<dbReference type="Proteomes" id="UP000018951">
    <property type="component" value="Unassembled WGS sequence"/>
</dbReference>